<dbReference type="Proteomes" id="UP000183385">
    <property type="component" value="Unassembled WGS sequence"/>
</dbReference>
<evidence type="ECO:0000259" key="5">
    <source>
        <dbReference type="Pfam" id="PF04542"/>
    </source>
</evidence>
<evidence type="ECO:0000256" key="3">
    <source>
        <dbReference type="ARBA" id="ARBA00023082"/>
    </source>
</evidence>
<dbReference type="InterPro" id="IPR036388">
    <property type="entry name" value="WH-like_DNA-bd_sf"/>
</dbReference>
<dbReference type="InterPro" id="IPR007627">
    <property type="entry name" value="RNA_pol_sigma70_r2"/>
</dbReference>
<evidence type="ECO:0000313" key="8">
    <source>
        <dbReference type="Proteomes" id="UP000183385"/>
    </source>
</evidence>
<dbReference type="InterPro" id="IPR014284">
    <property type="entry name" value="RNA_pol_sigma-70_dom"/>
</dbReference>
<dbReference type="Gene3D" id="1.10.1740.10">
    <property type="match status" value="1"/>
</dbReference>
<evidence type="ECO:0000256" key="2">
    <source>
        <dbReference type="ARBA" id="ARBA00023015"/>
    </source>
</evidence>
<dbReference type="GO" id="GO:0006352">
    <property type="term" value="P:DNA-templated transcription initiation"/>
    <property type="evidence" value="ECO:0007669"/>
    <property type="project" value="InterPro"/>
</dbReference>
<sequence length="182" mass="20473">MMECHSMHATAATEDQLLGRLYQDHHGWLRGWLNRRLGNRCDAADLAQDTFVRLLVSPAALQQPIATPRAYLLTIARRLVINLYRRRSLEQAYLEVLASLPEACTPSLEHQALVLEALHEVDAVLARLPSKARQAFLLYQLEGLTQDAIAQRLGVSVRSVQRYLALAFEECIVLAAEVPEHP</sequence>
<comment type="similarity">
    <text evidence="1">Belongs to the sigma-70 factor family. ECF subfamily.</text>
</comment>
<dbReference type="SUPFAM" id="SSF88659">
    <property type="entry name" value="Sigma3 and sigma4 domains of RNA polymerase sigma factors"/>
    <property type="match status" value="1"/>
</dbReference>
<dbReference type="PANTHER" id="PTHR43133:SF63">
    <property type="entry name" value="RNA POLYMERASE SIGMA FACTOR FECI-RELATED"/>
    <property type="match status" value="1"/>
</dbReference>
<gene>
    <name evidence="7" type="ORF">SAMN05216577_13051</name>
</gene>
<accession>A0AAQ1KK40</accession>
<dbReference type="InterPro" id="IPR039425">
    <property type="entry name" value="RNA_pol_sigma-70-like"/>
</dbReference>
<dbReference type="EMBL" id="FOLS01000030">
    <property type="protein sequence ID" value="SFD60096.1"/>
    <property type="molecule type" value="Genomic_DNA"/>
</dbReference>
<dbReference type="NCBIfam" id="TIGR02937">
    <property type="entry name" value="sigma70-ECF"/>
    <property type="match status" value="1"/>
</dbReference>
<dbReference type="PANTHER" id="PTHR43133">
    <property type="entry name" value="RNA POLYMERASE ECF-TYPE SIGMA FACTO"/>
    <property type="match status" value="1"/>
</dbReference>
<keyword evidence="4" id="KW-0804">Transcription</keyword>
<dbReference type="Gene3D" id="1.10.10.10">
    <property type="entry name" value="Winged helix-like DNA-binding domain superfamily/Winged helix DNA-binding domain"/>
    <property type="match status" value="1"/>
</dbReference>
<dbReference type="InterPro" id="IPR013324">
    <property type="entry name" value="RNA_pol_sigma_r3/r4-like"/>
</dbReference>
<dbReference type="InterPro" id="IPR013325">
    <property type="entry name" value="RNA_pol_sigma_r2"/>
</dbReference>
<dbReference type="AlphaFoldDB" id="A0AAQ1KK40"/>
<feature type="domain" description="RNA polymerase sigma-70 region 2" evidence="5">
    <location>
        <begin position="21"/>
        <end position="88"/>
    </location>
</feature>
<dbReference type="GO" id="GO:0016987">
    <property type="term" value="F:sigma factor activity"/>
    <property type="evidence" value="ECO:0007669"/>
    <property type="project" value="UniProtKB-KW"/>
</dbReference>
<proteinExistence type="inferred from homology"/>
<dbReference type="Pfam" id="PF08281">
    <property type="entry name" value="Sigma70_r4_2"/>
    <property type="match status" value="1"/>
</dbReference>
<keyword evidence="3" id="KW-0731">Sigma factor</keyword>
<keyword evidence="2" id="KW-0805">Transcription regulation</keyword>
<feature type="domain" description="RNA polymerase sigma factor 70 region 4 type 2" evidence="6">
    <location>
        <begin position="119"/>
        <end position="171"/>
    </location>
</feature>
<evidence type="ECO:0000256" key="4">
    <source>
        <dbReference type="ARBA" id="ARBA00023163"/>
    </source>
</evidence>
<dbReference type="SUPFAM" id="SSF88946">
    <property type="entry name" value="Sigma2 domain of RNA polymerase sigma factors"/>
    <property type="match status" value="1"/>
</dbReference>
<protein>
    <submittedName>
        <fullName evidence="7">RNA polymerase sigma-70 factor, ECF subfamily</fullName>
    </submittedName>
</protein>
<dbReference type="Pfam" id="PF04542">
    <property type="entry name" value="Sigma70_r2"/>
    <property type="match status" value="1"/>
</dbReference>
<evidence type="ECO:0000313" key="7">
    <source>
        <dbReference type="EMBL" id="SFD60096.1"/>
    </source>
</evidence>
<dbReference type="InterPro" id="IPR013249">
    <property type="entry name" value="RNA_pol_sigma70_r4_t2"/>
</dbReference>
<dbReference type="GO" id="GO:0003677">
    <property type="term" value="F:DNA binding"/>
    <property type="evidence" value="ECO:0007669"/>
    <property type="project" value="InterPro"/>
</dbReference>
<name>A0AAQ1KK40_9PSED</name>
<evidence type="ECO:0000256" key="1">
    <source>
        <dbReference type="ARBA" id="ARBA00010641"/>
    </source>
</evidence>
<organism evidence="7 8">
    <name type="scientific">Pseudomonas citronellolis</name>
    <dbReference type="NCBI Taxonomy" id="53408"/>
    <lineage>
        <taxon>Bacteria</taxon>
        <taxon>Pseudomonadati</taxon>
        <taxon>Pseudomonadota</taxon>
        <taxon>Gammaproteobacteria</taxon>
        <taxon>Pseudomonadales</taxon>
        <taxon>Pseudomonadaceae</taxon>
        <taxon>Pseudomonas</taxon>
    </lineage>
</organism>
<keyword evidence="8" id="KW-1185">Reference proteome</keyword>
<reference evidence="7 8" key="1">
    <citation type="submission" date="2016-10" db="EMBL/GenBank/DDBJ databases">
        <authorList>
            <person name="Varghese N."/>
            <person name="Submissions S."/>
        </authorList>
    </citation>
    <scope>NUCLEOTIDE SEQUENCE [LARGE SCALE GENOMIC DNA]</scope>
    <source>
        <strain evidence="7 8">LMG 18378</strain>
    </source>
</reference>
<comment type="caution">
    <text evidence="7">The sequence shown here is derived from an EMBL/GenBank/DDBJ whole genome shotgun (WGS) entry which is preliminary data.</text>
</comment>
<evidence type="ECO:0000259" key="6">
    <source>
        <dbReference type="Pfam" id="PF08281"/>
    </source>
</evidence>